<protein>
    <submittedName>
        <fullName evidence="1">Uncharacterized protein</fullName>
    </submittedName>
</protein>
<reference evidence="1 2" key="1">
    <citation type="journal article" date="2020" name="Nature">
        <title>Six reference-quality genomes reveal evolution of bat adaptations.</title>
        <authorList>
            <person name="Jebb D."/>
            <person name="Huang Z."/>
            <person name="Pippel M."/>
            <person name="Hughes G.M."/>
            <person name="Lavrichenko K."/>
            <person name="Devanna P."/>
            <person name="Winkler S."/>
            <person name="Jermiin L.S."/>
            <person name="Skirmuntt E.C."/>
            <person name="Katzourakis A."/>
            <person name="Burkitt-Gray L."/>
            <person name="Ray D.A."/>
            <person name="Sullivan K.A.M."/>
            <person name="Roscito J.G."/>
            <person name="Kirilenko B.M."/>
            <person name="Davalos L.M."/>
            <person name="Corthals A.P."/>
            <person name="Power M.L."/>
            <person name="Jones G."/>
            <person name="Ransome R.D."/>
            <person name="Dechmann D.K.N."/>
            <person name="Locatelli A.G."/>
            <person name="Puechmaille S.J."/>
            <person name="Fedrigo O."/>
            <person name="Jarvis E.D."/>
            <person name="Hiller M."/>
            <person name="Vernes S.C."/>
            <person name="Myers E.W."/>
            <person name="Teeling E.C."/>
        </authorList>
    </citation>
    <scope>NUCLEOTIDE SEQUENCE [LARGE SCALE GENOMIC DNA]</scope>
    <source>
        <strain evidence="1">MPipKuh1</strain>
        <tissue evidence="1">Flight muscle</tissue>
    </source>
</reference>
<accession>A0A7J7VN41</accession>
<name>A0A7J7VN41_PIPKU</name>
<evidence type="ECO:0000313" key="2">
    <source>
        <dbReference type="Proteomes" id="UP000558488"/>
    </source>
</evidence>
<dbReference type="AlphaFoldDB" id="A0A7J7VN41"/>
<evidence type="ECO:0000313" key="1">
    <source>
        <dbReference type="EMBL" id="KAF6326438.1"/>
    </source>
</evidence>
<sequence>MCALPAPPASSARCRELAIVRDQFSSTERFCLLVHLCSKGSFPVAMPVGCLAEFFSIYKNAKCLKWESNDNIIRILSWGWMRHSATVGGGCAWVLQFLRSKFVSYLFPFRESSTHVKYQMGHKACWK</sequence>
<dbReference type="Proteomes" id="UP000558488">
    <property type="component" value="Unassembled WGS sequence"/>
</dbReference>
<proteinExistence type="predicted"/>
<dbReference type="EMBL" id="JACAGB010000014">
    <property type="protein sequence ID" value="KAF6326438.1"/>
    <property type="molecule type" value="Genomic_DNA"/>
</dbReference>
<comment type="caution">
    <text evidence="1">The sequence shown here is derived from an EMBL/GenBank/DDBJ whole genome shotgun (WGS) entry which is preliminary data.</text>
</comment>
<organism evidence="1 2">
    <name type="scientific">Pipistrellus kuhlii</name>
    <name type="common">Kuhl's pipistrelle</name>
    <dbReference type="NCBI Taxonomy" id="59472"/>
    <lineage>
        <taxon>Eukaryota</taxon>
        <taxon>Metazoa</taxon>
        <taxon>Chordata</taxon>
        <taxon>Craniata</taxon>
        <taxon>Vertebrata</taxon>
        <taxon>Euteleostomi</taxon>
        <taxon>Mammalia</taxon>
        <taxon>Eutheria</taxon>
        <taxon>Laurasiatheria</taxon>
        <taxon>Chiroptera</taxon>
        <taxon>Yangochiroptera</taxon>
        <taxon>Vespertilionidae</taxon>
        <taxon>Pipistrellus</taxon>
    </lineage>
</organism>
<gene>
    <name evidence="1" type="ORF">mPipKuh1_008433</name>
</gene>
<keyword evidence="2" id="KW-1185">Reference proteome</keyword>